<dbReference type="InParanoid" id="W0RBC6"/>
<protein>
    <submittedName>
        <fullName evidence="1">DNA repair ATPase</fullName>
    </submittedName>
</protein>
<dbReference type="Proteomes" id="UP000019151">
    <property type="component" value="Chromosome"/>
</dbReference>
<evidence type="ECO:0000313" key="2">
    <source>
        <dbReference type="Proteomes" id="UP000019151"/>
    </source>
</evidence>
<proteinExistence type="predicted"/>
<name>W0RBC6_9BACT</name>
<dbReference type="HOGENOM" id="CLU_035897_0_0_0"/>
<dbReference type="KEGG" id="gba:J421_0210"/>
<dbReference type="eggNOG" id="ENOG502Z915">
    <property type="taxonomic scope" value="Bacteria"/>
</dbReference>
<dbReference type="InterPro" id="IPR027417">
    <property type="entry name" value="P-loop_NTPase"/>
</dbReference>
<dbReference type="OrthoDB" id="9179688at2"/>
<evidence type="ECO:0000313" key="1">
    <source>
        <dbReference type="EMBL" id="AHG87747.1"/>
    </source>
</evidence>
<reference evidence="1 2" key="1">
    <citation type="journal article" date="2014" name="Genome Announc.">
        <title>Genome Sequence and Methylome of Soil Bacterium Gemmatirosa kalamazoonensis KBS708T, a Member of the Rarely Cultivated Gemmatimonadetes Phylum.</title>
        <authorList>
            <person name="Debruyn J.M."/>
            <person name="Radosevich M."/>
            <person name="Wommack K.E."/>
            <person name="Polson S.W."/>
            <person name="Hauser L.J."/>
            <person name="Fawaz M.N."/>
            <person name="Korlach J."/>
            <person name="Tsai Y.C."/>
        </authorList>
    </citation>
    <scope>NUCLEOTIDE SEQUENCE [LARGE SCALE GENOMIC DNA]</scope>
    <source>
        <strain evidence="1 2">KBS708</strain>
    </source>
</reference>
<sequence length="551" mass="62573">MGKRRTTQRVLKFKQNWSVGSNAAEYEDRDLLERAFVDTGVLDLLRDTRDPKCVVVGRTGVGKTALLLQLERSSDRVLRIRPDQLSMKYLVGSTILPRLRALDVDLGPFYQLLWRHVLTSEVLRHYFRLHGGGPFDAPGRWTRLLRLFDRRKREALEYFRQWSPSFWADTDVRLREITQKLTDDIQAKLGADRFAALTGESRLEDTVREEIVPRVQQVIDATSLQYIQRGMEILERDVLPNCVQPYFVVVDDLDQDWIDSETAYELIDALLQVLGDFVRLANIKVVAALRENVLVWLHADRPRGWQQREKQRDLLLPLAWSKPQLEDMLERRVRASVTTEHDGTIHLATILPPPRVDGVTALDYLVARTLNRPRDLISFTNDILKKAASELRHGKGLLSWEIIELAEREHSKHFLQALEDEWRANYIDLRAVLEVLRGGPHRFTTASLARAKSAALVHEGKAALARGLGSATSLCALAADVYERSHDHTLVWCAVLPVLYQIGALGVCRAPGDPPVYGCDPDAHDPRVVAGFSMQAEWIVHPALRSALGTV</sequence>
<keyword evidence="2" id="KW-1185">Reference proteome</keyword>
<dbReference type="AlphaFoldDB" id="W0RBC6"/>
<accession>W0RBC6</accession>
<dbReference type="EMBL" id="CP007128">
    <property type="protein sequence ID" value="AHG87747.1"/>
    <property type="molecule type" value="Genomic_DNA"/>
</dbReference>
<dbReference type="NCBIfam" id="NF047389">
    <property type="entry name" value="ATPase_Sll1717"/>
    <property type="match status" value="1"/>
</dbReference>
<organism evidence="1 2">
    <name type="scientific">Gemmatirosa kalamazoonensis</name>
    <dbReference type="NCBI Taxonomy" id="861299"/>
    <lineage>
        <taxon>Bacteria</taxon>
        <taxon>Pseudomonadati</taxon>
        <taxon>Gemmatimonadota</taxon>
        <taxon>Gemmatimonadia</taxon>
        <taxon>Gemmatimonadales</taxon>
        <taxon>Gemmatimonadaceae</taxon>
        <taxon>Gemmatirosa</taxon>
    </lineage>
</organism>
<dbReference type="InterPro" id="IPR059206">
    <property type="entry name" value="Sll1717-like"/>
</dbReference>
<dbReference type="SUPFAM" id="SSF52540">
    <property type="entry name" value="P-loop containing nucleoside triphosphate hydrolases"/>
    <property type="match status" value="1"/>
</dbReference>
<gene>
    <name evidence="1" type="ORF">J421_0210</name>
</gene>
<dbReference type="RefSeq" id="WP_025409303.1">
    <property type="nucleotide sequence ID" value="NZ_CP007128.1"/>
</dbReference>